<sequence>MWVWGRMEHVKWTERIRNEAVLERVGEERIMLKLIWKRKRNWLGHWLRRKYLLKCALEVMVNWRRVFLVGYFTTLYQHLRVDGNSEGGCLLAFASRETDRESKAAYNIATSYFTSTCNTNSAGENLNYQQTIMTLAVDY</sequence>
<dbReference type="EMBL" id="JAJSOF020000029">
    <property type="protein sequence ID" value="KAJ4431907.1"/>
    <property type="molecule type" value="Genomic_DNA"/>
</dbReference>
<name>A0ABQ8SCS9_PERAM</name>
<dbReference type="Proteomes" id="UP001148838">
    <property type="component" value="Unassembled WGS sequence"/>
</dbReference>
<evidence type="ECO:0000313" key="2">
    <source>
        <dbReference type="Proteomes" id="UP001148838"/>
    </source>
</evidence>
<proteinExistence type="predicted"/>
<organism evidence="1 2">
    <name type="scientific">Periplaneta americana</name>
    <name type="common">American cockroach</name>
    <name type="synonym">Blatta americana</name>
    <dbReference type="NCBI Taxonomy" id="6978"/>
    <lineage>
        <taxon>Eukaryota</taxon>
        <taxon>Metazoa</taxon>
        <taxon>Ecdysozoa</taxon>
        <taxon>Arthropoda</taxon>
        <taxon>Hexapoda</taxon>
        <taxon>Insecta</taxon>
        <taxon>Pterygota</taxon>
        <taxon>Neoptera</taxon>
        <taxon>Polyneoptera</taxon>
        <taxon>Dictyoptera</taxon>
        <taxon>Blattodea</taxon>
        <taxon>Blattoidea</taxon>
        <taxon>Blattidae</taxon>
        <taxon>Blattinae</taxon>
        <taxon>Periplaneta</taxon>
    </lineage>
</organism>
<protein>
    <submittedName>
        <fullName evidence="1">Uncharacterized protein</fullName>
    </submittedName>
</protein>
<accession>A0ABQ8SCS9</accession>
<gene>
    <name evidence="1" type="ORF">ANN_20513</name>
</gene>
<evidence type="ECO:0000313" key="1">
    <source>
        <dbReference type="EMBL" id="KAJ4431907.1"/>
    </source>
</evidence>
<reference evidence="1 2" key="1">
    <citation type="journal article" date="2022" name="Allergy">
        <title>Genome assembly and annotation of Periplaneta americana reveal a comprehensive cockroach allergen profile.</title>
        <authorList>
            <person name="Wang L."/>
            <person name="Xiong Q."/>
            <person name="Saelim N."/>
            <person name="Wang L."/>
            <person name="Nong W."/>
            <person name="Wan A.T."/>
            <person name="Shi M."/>
            <person name="Liu X."/>
            <person name="Cao Q."/>
            <person name="Hui J.H.L."/>
            <person name="Sookrung N."/>
            <person name="Leung T.F."/>
            <person name="Tungtrongchitr A."/>
            <person name="Tsui S.K.W."/>
        </authorList>
    </citation>
    <scope>NUCLEOTIDE SEQUENCE [LARGE SCALE GENOMIC DNA]</scope>
    <source>
        <strain evidence="1">PWHHKU_190912</strain>
    </source>
</reference>
<comment type="caution">
    <text evidence="1">The sequence shown here is derived from an EMBL/GenBank/DDBJ whole genome shotgun (WGS) entry which is preliminary data.</text>
</comment>
<keyword evidence="2" id="KW-1185">Reference proteome</keyword>